<protein>
    <recommendedName>
        <fullName evidence="3">Serine hydroxymethyltransferase</fullName>
        <shortName evidence="3">SHMT</shortName>
        <shortName evidence="3">Serine methylase</shortName>
        <ecNumber evidence="3">2.1.2.1</ecNumber>
    </recommendedName>
</protein>
<dbReference type="AlphaFoldDB" id="A0A931SBY6"/>
<evidence type="ECO:0000313" key="6">
    <source>
        <dbReference type="EMBL" id="MBI2097117.1"/>
    </source>
</evidence>
<comment type="function">
    <text evidence="3">Catalyzes the reversible interconversion of serine and glycine with tetrahydrofolate (THF) serving as the one-carbon carrier. This reaction serves as the major source of one-carbon groups required for the biosynthesis of purines, thymidylate, methionine, and other important biomolecules. Also exhibits THF-independent aldolase activity toward beta-hydroxyamino acids, producing glycine and aldehydes, via a retro-aldol mechanism.</text>
</comment>
<dbReference type="InterPro" id="IPR049943">
    <property type="entry name" value="Ser_HO-MeTrfase-like"/>
</dbReference>
<dbReference type="Gene3D" id="3.90.1150.10">
    <property type="entry name" value="Aspartate Aminotransferase, domain 1"/>
    <property type="match status" value="1"/>
</dbReference>
<keyword evidence="3" id="KW-0808">Transferase</keyword>
<dbReference type="InterPro" id="IPR015421">
    <property type="entry name" value="PyrdxlP-dep_Trfase_major"/>
</dbReference>
<dbReference type="CDD" id="cd00378">
    <property type="entry name" value="SHMT"/>
    <property type="match status" value="1"/>
</dbReference>
<keyword evidence="2 3" id="KW-0663">Pyridoxal phosphate</keyword>
<dbReference type="GO" id="GO:0030170">
    <property type="term" value="F:pyridoxal phosphate binding"/>
    <property type="evidence" value="ECO:0007669"/>
    <property type="project" value="UniProtKB-UniRule"/>
</dbReference>
<dbReference type="PIRSF" id="PIRSF000412">
    <property type="entry name" value="SHMT"/>
    <property type="match status" value="1"/>
</dbReference>
<dbReference type="HAMAP" id="MF_00051">
    <property type="entry name" value="SHMT"/>
    <property type="match status" value="1"/>
</dbReference>
<comment type="pathway">
    <text evidence="3">Amino-acid biosynthesis; glycine biosynthesis; glycine from L-serine: step 1/1.</text>
</comment>
<dbReference type="NCBIfam" id="NF000586">
    <property type="entry name" value="PRK00011.1"/>
    <property type="match status" value="1"/>
</dbReference>
<feature type="binding site" evidence="3">
    <location>
        <position position="125"/>
    </location>
    <ligand>
        <name>(6S)-5,6,7,8-tetrahydrofolate</name>
        <dbReference type="ChEBI" id="CHEBI:57453"/>
    </ligand>
</feature>
<dbReference type="GO" id="GO:0019264">
    <property type="term" value="P:glycine biosynthetic process from serine"/>
    <property type="evidence" value="ECO:0007669"/>
    <property type="project" value="UniProtKB-UniRule"/>
</dbReference>
<evidence type="ECO:0000256" key="2">
    <source>
        <dbReference type="ARBA" id="ARBA00022898"/>
    </source>
</evidence>
<gene>
    <name evidence="3" type="primary">glyA</name>
    <name evidence="6" type="ORF">HYT40_03155</name>
</gene>
<keyword evidence="3" id="KW-0554">One-carbon metabolism</keyword>
<comment type="subunit">
    <text evidence="3">Homodimer.</text>
</comment>
<dbReference type="GO" id="GO:0005737">
    <property type="term" value="C:cytoplasm"/>
    <property type="evidence" value="ECO:0007669"/>
    <property type="project" value="UniProtKB-SubCell"/>
</dbReference>
<comment type="caution">
    <text evidence="3">Lacks conserved residue(s) required for the propagation of feature annotation.</text>
</comment>
<comment type="pathway">
    <text evidence="3">One-carbon metabolism; tetrahydrofolate interconversion.</text>
</comment>
<comment type="cofactor">
    <cofactor evidence="1 3 4">
        <name>pyridoxal 5'-phosphate</name>
        <dbReference type="ChEBI" id="CHEBI:597326"/>
    </cofactor>
</comment>
<sequence>MRESISKRLKKADPAVANILAQEILRQEETLDLIASENIASPEVRELVGSVLANKYSEGYPGRRYYPGNVNVDAIETLAQNRARKAFHLNQAWHVNVQSYSGSPANIAVFLGLMKPGEKLMGMALASGGHLTHGHKVSASGILFRSVAYGVDQKTGLIDYNEVERIAQKEKPRLIVSGLTAYPRAIDFKKFGAIAKKVGAYHVADISHIAGLIAAGLHPSPFPYADVVTTTTHKILRGPRGAVIFTKQQAISNKRHGANISDKIDRAVFPGLQGGPHDNVTAAIAYTFGRVATPAYKKYARLVLENAKALAQVLIEEGFTLVTGGTANHMMLLDLRPLGLNGFEAEKLLERTGIIANRNSIPGDASPFRPSGIRLGTPAITTRGLRPRHMPQIAQWFSRVLIGGENPEKVGREVKKFLTKLPVN</sequence>
<feature type="binding site" evidence="3">
    <location>
        <begin position="366"/>
        <end position="368"/>
    </location>
    <ligand>
        <name>(6S)-5,6,7,8-tetrahydrofolate</name>
        <dbReference type="ChEBI" id="CHEBI:57453"/>
    </ligand>
</feature>
<dbReference type="GO" id="GO:0035999">
    <property type="term" value="P:tetrahydrofolate interconversion"/>
    <property type="evidence" value="ECO:0007669"/>
    <property type="project" value="UniProtKB-UniRule"/>
</dbReference>
<dbReference type="Pfam" id="PF00464">
    <property type="entry name" value="SHMT"/>
    <property type="match status" value="1"/>
</dbReference>
<dbReference type="InterPro" id="IPR039429">
    <property type="entry name" value="SHMT-like_dom"/>
</dbReference>
<dbReference type="InterPro" id="IPR015424">
    <property type="entry name" value="PyrdxlP-dep_Trfase"/>
</dbReference>
<evidence type="ECO:0000256" key="3">
    <source>
        <dbReference type="HAMAP-Rule" id="MF_00051"/>
    </source>
</evidence>
<dbReference type="InterPro" id="IPR001085">
    <property type="entry name" value="Ser_HO-MeTrfase"/>
</dbReference>
<evidence type="ECO:0000256" key="4">
    <source>
        <dbReference type="PIRSR" id="PIRSR000412-50"/>
    </source>
</evidence>
<feature type="binding site" evidence="3">
    <location>
        <begin position="129"/>
        <end position="131"/>
    </location>
    <ligand>
        <name>(6S)-5,6,7,8-tetrahydrofolate</name>
        <dbReference type="ChEBI" id="CHEBI:57453"/>
    </ligand>
</feature>
<feature type="modified residue" description="N6-(pyridoxal phosphate)lysine" evidence="3 4">
    <location>
        <position position="234"/>
    </location>
</feature>
<dbReference type="EMBL" id="JACOZA010000081">
    <property type="protein sequence ID" value="MBI2097117.1"/>
    <property type="molecule type" value="Genomic_DNA"/>
</dbReference>
<evidence type="ECO:0000256" key="1">
    <source>
        <dbReference type="ARBA" id="ARBA00001933"/>
    </source>
</evidence>
<comment type="similarity">
    <text evidence="3">Belongs to the SHMT family.</text>
</comment>
<comment type="caution">
    <text evidence="6">The sequence shown here is derived from an EMBL/GenBank/DDBJ whole genome shotgun (WGS) entry which is preliminary data.</text>
</comment>
<feature type="domain" description="Serine hydroxymethyltransferase-like" evidence="5">
    <location>
        <begin position="9"/>
        <end position="396"/>
    </location>
</feature>
<comment type="subcellular location">
    <subcellularLocation>
        <location evidence="3">Cytoplasm</location>
    </subcellularLocation>
</comment>
<dbReference type="GO" id="GO:0004372">
    <property type="term" value="F:glycine hydroxymethyltransferase activity"/>
    <property type="evidence" value="ECO:0007669"/>
    <property type="project" value="UniProtKB-UniRule"/>
</dbReference>
<dbReference type="PANTHER" id="PTHR11680">
    <property type="entry name" value="SERINE HYDROXYMETHYLTRANSFERASE"/>
    <property type="match status" value="1"/>
</dbReference>
<evidence type="ECO:0000313" key="7">
    <source>
        <dbReference type="Proteomes" id="UP000724148"/>
    </source>
</evidence>
<reference evidence="6" key="1">
    <citation type="submission" date="2020-07" db="EMBL/GenBank/DDBJ databases">
        <title>Huge and variable diversity of episymbiotic CPR bacteria and DPANN archaea in groundwater ecosystems.</title>
        <authorList>
            <person name="He C.Y."/>
            <person name="Keren R."/>
            <person name="Whittaker M."/>
            <person name="Farag I.F."/>
            <person name="Doudna J."/>
            <person name="Cate J.H.D."/>
            <person name="Banfield J.F."/>
        </authorList>
    </citation>
    <scope>NUCLEOTIDE SEQUENCE</scope>
    <source>
        <strain evidence="6">NC_groundwater_193_Ag_S-0.1um_51_7</strain>
    </source>
</reference>
<keyword evidence="3" id="KW-0028">Amino-acid biosynthesis</keyword>
<name>A0A931SBY6_9BACT</name>
<dbReference type="PANTHER" id="PTHR11680:SF35">
    <property type="entry name" value="SERINE HYDROXYMETHYLTRANSFERASE 1"/>
    <property type="match status" value="1"/>
</dbReference>
<dbReference type="Proteomes" id="UP000724148">
    <property type="component" value="Unassembled WGS sequence"/>
</dbReference>
<dbReference type="SUPFAM" id="SSF53383">
    <property type="entry name" value="PLP-dependent transferases"/>
    <property type="match status" value="1"/>
</dbReference>
<keyword evidence="3" id="KW-0963">Cytoplasm</keyword>
<feature type="site" description="Plays an important role in substrate specificity" evidence="3">
    <location>
        <position position="233"/>
    </location>
</feature>
<dbReference type="EC" id="2.1.2.1" evidence="3"/>
<evidence type="ECO:0000259" key="5">
    <source>
        <dbReference type="Pfam" id="PF00464"/>
    </source>
</evidence>
<accession>A0A931SBY6</accession>
<proteinExistence type="inferred from homology"/>
<dbReference type="Gene3D" id="3.40.640.10">
    <property type="entry name" value="Type I PLP-dependent aspartate aminotransferase-like (Major domain)"/>
    <property type="match status" value="1"/>
</dbReference>
<dbReference type="InterPro" id="IPR015422">
    <property type="entry name" value="PyrdxlP-dep_Trfase_small"/>
</dbReference>
<organism evidence="6 7">
    <name type="scientific">Candidatus Sungiibacteriota bacterium</name>
    <dbReference type="NCBI Taxonomy" id="2750080"/>
    <lineage>
        <taxon>Bacteria</taxon>
        <taxon>Candidatus Sungiibacteriota</taxon>
    </lineage>
</organism>
<comment type="catalytic activity">
    <reaction evidence="3">
        <text>(6R)-5,10-methylene-5,6,7,8-tetrahydrofolate + glycine + H2O = (6S)-5,6,7,8-tetrahydrofolate + L-serine</text>
        <dbReference type="Rhea" id="RHEA:15481"/>
        <dbReference type="ChEBI" id="CHEBI:15377"/>
        <dbReference type="ChEBI" id="CHEBI:15636"/>
        <dbReference type="ChEBI" id="CHEBI:33384"/>
        <dbReference type="ChEBI" id="CHEBI:57305"/>
        <dbReference type="ChEBI" id="CHEBI:57453"/>
        <dbReference type="EC" id="2.1.2.1"/>
    </reaction>
</comment>